<feature type="repeat" description="TPR" evidence="1">
    <location>
        <begin position="738"/>
        <end position="771"/>
    </location>
</feature>
<feature type="compositionally biased region" description="Polar residues" evidence="2">
    <location>
        <begin position="319"/>
        <end position="333"/>
    </location>
</feature>
<keyword evidence="5" id="KW-1185">Reference proteome</keyword>
<feature type="compositionally biased region" description="Acidic residues" evidence="2">
    <location>
        <begin position="55"/>
        <end position="80"/>
    </location>
</feature>
<accession>A0A4R9G4G0</accession>
<feature type="compositionally biased region" description="Acidic residues" evidence="2">
    <location>
        <begin position="370"/>
        <end position="384"/>
    </location>
</feature>
<dbReference type="SUPFAM" id="SSF48452">
    <property type="entry name" value="TPR-like"/>
    <property type="match status" value="1"/>
</dbReference>
<evidence type="ECO:0008006" key="6">
    <source>
        <dbReference type="Google" id="ProtNLM"/>
    </source>
</evidence>
<dbReference type="InterPro" id="IPR011990">
    <property type="entry name" value="TPR-like_helical_dom_sf"/>
</dbReference>
<dbReference type="EMBL" id="RQET01000014">
    <property type="protein sequence ID" value="TGK06221.1"/>
    <property type="molecule type" value="Genomic_DNA"/>
</dbReference>
<organism evidence="4 5">
    <name type="scientific">Leptospira fletcheri</name>
    <dbReference type="NCBI Taxonomy" id="2484981"/>
    <lineage>
        <taxon>Bacteria</taxon>
        <taxon>Pseudomonadati</taxon>
        <taxon>Spirochaetota</taxon>
        <taxon>Spirochaetia</taxon>
        <taxon>Leptospirales</taxon>
        <taxon>Leptospiraceae</taxon>
        <taxon>Leptospira</taxon>
    </lineage>
</organism>
<reference evidence="4" key="1">
    <citation type="journal article" date="2019" name="PLoS Negl. Trop. Dis.">
        <title>Revisiting the worldwide diversity of Leptospira species in the environment.</title>
        <authorList>
            <person name="Vincent A.T."/>
            <person name="Schiettekatte O."/>
            <person name="Bourhy P."/>
            <person name="Veyrier F.J."/>
            <person name="Picardeau M."/>
        </authorList>
    </citation>
    <scope>NUCLEOTIDE SEQUENCE [LARGE SCALE GENOMIC DNA]</scope>
    <source>
        <strain evidence="4">SSW15</strain>
    </source>
</reference>
<evidence type="ECO:0000256" key="2">
    <source>
        <dbReference type="SAM" id="MobiDB-lite"/>
    </source>
</evidence>
<feature type="compositionally biased region" description="Basic and acidic residues" evidence="2">
    <location>
        <begin position="385"/>
        <end position="400"/>
    </location>
</feature>
<name>A0A4R9G4G0_9LEPT</name>
<dbReference type="AlphaFoldDB" id="A0A4R9G4G0"/>
<feature type="transmembrane region" description="Helical" evidence="3">
    <location>
        <begin position="506"/>
        <end position="526"/>
    </location>
</feature>
<evidence type="ECO:0000313" key="5">
    <source>
        <dbReference type="Proteomes" id="UP000298458"/>
    </source>
</evidence>
<dbReference type="SMART" id="SM00028">
    <property type="entry name" value="TPR"/>
    <property type="match status" value="4"/>
</dbReference>
<dbReference type="Gene3D" id="1.25.40.10">
    <property type="entry name" value="Tetratricopeptide repeat domain"/>
    <property type="match status" value="3"/>
</dbReference>
<feature type="compositionally biased region" description="Acidic residues" evidence="2">
    <location>
        <begin position="134"/>
        <end position="153"/>
    </location>
</feature>
<feature type="region of interest" description="Disordered" evidence="2">
    <location>
        <begin position="1"/>
        <end position="400"/>
    </location>
</feature>
<gene>
    <name evidence="4" type="ORF">EHO60_16650</name>
</gene>
<comment type="caution">
    <text evidence="4">The sequence shown here is derived from an EMBL/GenBank/DDBJ whole genome shotgun (WGS) entry which is preliminary data.</text>
</comment>
<dbReference type="Proteomes" id="UP000298458">
    <property type="component" value="Unassembled WGS sequence"/>
</dbReference>
<evidence type="ECO:0000256" key="1">
    <source>
        <dbReference type="PROSITE-ProRule" id="PRU00339"/>
    </source>
</evidence>
<keyword evidence="3" id="KW-0812">Transmembrane</keyword>
<keyword evidence="3" id="KW-1133">Transmembrane helix</keyword>
<evidence type="ECO:0000256" key="3">
    <source>
        <dbReference type="SAM" id="Phobius"/>
    </source>
</evidence>
<proteinExistence type="predicted"/>
<dbReference type="PROSITE" id="PS50005">
    <property type="entry name" value="TPR"/>
    <property type="match status" value="2"/>
</dbReference>
<dbReference type="OrthoDB" id="343097at2"/>
<dbReference type="Pfam" id="PF14559">
    <property type="entry name" value="TPR_19"/>
    <property type="match status" value="1"/>
</dbReference>
<feature type="compositionally biased region" description="Acidic residues" evidence="2">
    <location>
        <begin position="260"/>
        <end position="271"/>
    </location>
</feature>
<feature type="repeat" description="TPR" evidence="1">
    <location>
        <begin position="880"/>
        <end position="913"/>
    </location>
</feature>
<dbReference type="InterPro" id="IPR019734">
    <property type="entry name" value="TPR_rpt"/>
</dbReference>
<feature type="compositionally biased region" description="Acidic residues" evidence="2">
    <location>
        <begin position="96"/>
        <end position="105"/>
    </location>
</feature>
<feature type="compositionally biased region" description="Low complexity" evidence="2">
    <location>
        <begin position="184"/>
        <end position="193"/>
    </location>
</feature>
<dbReference type="RefSeq" id="WP_135769348.1">
    <property type="nucleotide sequence ID" value="NZ_RQET01000014.1"/>
</dbReference>
<sequence>MAEPSSPEYSPQDLEQISSILDPLNRNPDASDDLNPMQPVFRDKMGFSMPISIGDEPENGEEGFSEEPSEEFGEGEEEGEETPRPSTGRPKPLSFSDEDDIDLDELLNQPASETAPSAEEDPFADMDSSPSETSEGEDFDFPAPEAEQEESSDFGEKPAATDDFGMGEGDPFSGLDSNQELDAPFDSPPSDDFQSAESDPFAGMDTGTGLEDFEATPTSPPLEEDPFAGLGEETTPASDFGGTDTEDPFADFDASAMESAPEDEFGLEEGDPFAAAPISEKETDFGDLGFDSSPEPSSFDSEPHQQESDPFSDFAPVSGTGSQDPFSDLSGATSLPEADPFADFASEPVSEMDLGGGPEGSDFTSFSPDLDAEGESDTETPSFEDDLRSLGGDEREELDKSLSDEELAIIQKEILRYPPLLRRTVIESIVQDKLSKKSQRDLLELIKVESSPEDVAAFLSSALGTSVSVVDKSGAYSADGVPIISSDPIFTKEGLVERRKRIRRTVYTLAATLLFAFGAYFTYFGIIRPKQASQHYESGLEQIREMGSKKILGQLGEEDRKRYLIQIESHFDKGAEILPNNLKYLNLYGIEYSRAGEYELAYEKLFGRIEPDLGFGPSTNSWSRRENAPLVRLASGENWNDKKLKRPLGVNQGKEGIRFLLDQEKNPRKVMTAGAFLVMRLKERIHDNDTYRNLGWFHSQITPDFAEPEGKRGKYKNDSLAVDYYRRVFTDGESPYDEKATAGIGKIYYNRREFGKAASFYNRIVEANPKSVTGQSGLVSTYIEMWKESGDPQFVLNHHRLLRGNLDMESDLPFFTMAKLASFYTSLDPEELRIKYNINPVDQVSGIEIEESALRLLDTIYRKSEEDERTKVEIEGKDYAEGYYQRGLYYLALKENVQARRFFEKAASLDGKHWLAVLELAEHSIRVGNFDEARALLKEAEERYDRSANWFGTRDEDETLYEGNPTRIHFDQGKIRYLSSAGLSNRESIKEFPGRKIYPFRARTEDDGKSLSVLKEEEERKNRRNELRASLIEFSRVDSEEPKYELIRKWRRELSPHLLREMKFFRGWVEYMDSDFDKALVDWTGFEDKDEYYNATLMMGKGNALLYTKQTKTALGYFLRVKEDMEERIPGMGTPKSDDPYHQEVYQTLTAAYNNIGACYEILARNAGPQQSESYTAEALQNYWKAVETARKIGDSSEIALSNKDLLFKREALRRNPLLEDWVAPTLESIRDLVRK</sequence>
<feature type="compositionally biased region" description="Low complexity" evidence="2">
    <location>
        <begin position="290"/>
        <end position="300"/>
    </location>
</feature>
<protein>
    <recommendedName>
        <fullName evidence="6">Tetratricopeptide repeat protein</fullName>
    </recommendedName>
</protein>
<feature type="compositionally biased region" description="Polar residues" evidence="2">
    <location>
        <begin position="7"/>
        <end position="19"/>
    </location>
</feature>
<keyword evidence="1" id="KW-0802">TPR repeat</keyword>
<keyword evidence="3" id="KW-0472">Membrane</keyword>
<evidence type="ECO:0000313" key="4">
    <source>
        <dbReference type="EMBL" id="TGK06221.1"/>
    </source>
</evidence>